<evidence type="ECO:0000256" key="2">
    <source>
        <dbReference type="ARBA" id="ARBA00013090"/>
    </source>
</evidence>
<comment type="function">
    <text evidence="7">Provides the (R)-glutamate required for cell wall biosynthesis.</text>
</comment>
<dbReference type="EMBL" id="LK995470">
    <property type="protein sequence ID" value="CED90331.1"/>
    <property type="molecule type" value="Genomic_DNA"/>
</dbReference>
<dbReference type="AlphaFoldDB" id="A0A1L7R910"/>
<dbReference type="InterPro" id="IPR004391">
    <property type="entry name" value="Glu_race"/>
</dbReference>
<comment type="pathway">
    <text evidence="7">Cell wall biogenesis; peptidoglycan biosynthesis.</text>
</comment>
<feature type="region of interest" description="Disordered" evidence="8">
    <location>
        <begin position="274"/>
        <end position="316"/>
    </location>
</feature>
<dbReference type="PROSITE" id="PS00923">
    <property type="entry name" value="ASP_GLU_RACEMASE_1"/>
    <property type="match status" value="1"/>
</dbReference>
<feature type="binding site" evidence="7">
    <location>
        <begin position="50"/>
        <end position="51"/>
    </location>
    <ligand>
        <name>substrate</name>
    </ligand>
</feature>
<evidence type="ECO:0000256" key="3">
    <source>
        <dbReference type="ARBA" id="ARBA00022960"/>
    </source>
</evidence>
<feature type="binding site" evidence="7">
    <location>
        <begin position="82"/>
        <end position="83"/>
    </location>
    <ligand>
        <name>substrate</name>
    </ligand>
</feature>
<organism evidence="9">
    <name type="scientific">Actinomyces succiniciruminis</name>
    <dbReference type="NCBI Taxonomy" id="1522002"/>
    <lineage>
        <taxon>Bacteria</taxon>
        <taxon>Bacillati</taxon>
        <taxon>Actinomycetota</taxon>
        <taxon>Actinomycetes</taxon>
        <taxon>Actinomycetales</taxon>
        <taxon>Actinomycetaceae</taxon>
        <taxon>Actinomyces</taxon>
    </lineage>
</organism>
<evidence type="ECO:0000256" key="8">
    <source>
        <dbReference type="SAM" id="MobiDB-lite"/>
    </source>
</evidence>
<reference evidence="9" key="1">
    <citation type="submission" date="2014-07" db="EMBL/GenBank/DDBJ databases">
        <authorList>
            <person name="Zhang J.E."/>
            <person name="Yang H."/>
            <person name="Guo J."/>
            <person name="Deng Z."/>
            <person name="Luo H."/>
            <person name="Luo M."/>
            <person name="Zhao B."/>
        </authorList>
    </citation>
    <scope>NUCLEOTIDE SEQUENCE</scope>
    <source>
        <strain evidence="9">AM4</strain>
    </source>
</reference>
<evidence type="ECO:0000256" key="7">
    <source>
        <dbReference type="HAMAP-Rule" id="MF_00258"/>
    </source>
</evidence>
<dbReference type="PANTHER" id="PTHR21198:SF2">
    <property type="entry name" value="GLUTAMATE RACEMASE"/>
    <property type="match status" value="1"/>
</dbReference>
<proteinExistence type="inferred from homology"/>
<dbReference type="SUPFAM" id="SSF53681">
    <property type="entry name" value="Aspartate/glutamate racemase"/>
    <property type="match status" value="2"/>
</dbReference>
<keyword evidence="3 7" id="KW-0133">Cell shape</keyword>
<dbReference type="FunFam" id="3.40.50.1860:FF:000001">
    <property type="entry name" value="Glutamate racemase"/>
    <property type="match status" value="1"/>
</dbReference>
<name>A0A1L7R910_9ACTO</name>
<dbReference type="UniPathway" id="UPA00219"/>
<gene>
    <name evidence="7" type="primary">murI</name>
    <name evidence="9" type="ORF">AAM4_0436</name>
</gene>
<dbReference type="Pfam" id="PF01177">
    <property type="entry name" value="Asp_Glu_race"/>
    <property type="match status" value="1"/>
</dbReference>
<comment type="similarity">
    <text evidence="7">Belongs to the aspartate/glutamate racemases family.</text>
</comment>
<dbReference type="InterPro" id="IPR001920">
    <property type="entry name" value="Asp/Glu_race"/>
</dbReference>
<comment type="catalytic activity">
    <reaction evidence="1 7">
        <text>L-glutamate = D-glutamate</text>
        <dbReference type="Rhea" id="RHEA:12813"/>
        <dbReference type="ChEBI" id="CHEBI:29985"/>
        <dbReference type="ChEBI" id="CHEBI:29986"/>
        <dbReference type="EC" id="5.1.1.3"/>
    </reaction>
</comment>
<dbReference type="Gene3D" id="3.40.50.1860">
    <property type="match status" value="2"/>
</dbReference>
<evidence type="ECO:0000256" key="6">
    <source>
        <dbReference type="ARBA" id="ARBA00023316"/>
    </source>
</evidence>
<evidence type="ECO:0000256" key="5">
    <source>
        <dbReference type="ARBA" id="ARBA00023235"/>
    </source>
</evidence>
<keyword evidence="4 7" id="KW-0573">Peptidoglycan synthesis</keyword>
<dbReference type="GO" id="GO:0008360">
    <property type="term" value="P:regulation of cell shape"/>
    <property type="evidence" value="ECO:0007669"/>
    <property type="project" value="UniProtKB-KW"/>
</dbReference>
<dbReference type="PANTHER" id="PTHR21198">
    <property type="entry name" value="GLUTAMATE RACEMASE"/>
    <property type="match status" value="1"/>
</dbReference>
<sequence>MEPHSLGAVNDAAIGMFDSGVGGLTVARAVIDQLPGEQVLYIGDTANTPYGPRPVQEVRRLALSIMDELVDSGVKMLVIACNTASAAVLHDARSRYTRDKGVPVVEVIHPAARAAARVTRNGRVGLIATQGTVDSNAYADALAAVPGVHLFSQACPRFVELAERGITTGPEVMATAEEYLAPVKAADVDTLILGCTHYPLLAGPISYVMGEDVTLVTSSQETAKDVYRELARRDLLRDPDAPAPRHEFRATGDPDSFAVLARRFLGPEVGRVRRVEPTPTAIAPGPEVPLAHAGESAPAVAPPDPALVPNSSEDPA</sequence>
<dbReference type="PROSITE" id="PS00924">
    <property type="entry name" value="ASP_GLU_RACEMASE_2"/>
    <property type="match status" value="1"/>
</dbReference>
<dbReference type="EC" id="5.1.1.3" evidence="2 7"/>
<dbReference type="HAMAP" id="MF_00258">
    <property type="entry name" value="Glu_racemase"/>
    <property type="match status" value="1"/>
</dbReference>
<keyword evidence="5 7" id="KW-0413">Isomerase</keyword>
<accession>A0A1L7R910</accession>
<feature type="binding site" evidence="7">
    <location>
        <begin position="18"/>
        <end position="19"/>
    </location>
    <ligand>
        <name>substrate</name>
    </ligand>
</feature>
<evidence type="ECO:0000256" key="1">
    <source>
        <dbReference type="ARBA" id="ARBA00001602"/>
    </source>
</evidence>
<feature type="active site" description="Proton donor/acceptor" evidence="7">
    <location>
        <position position="195"/>
    </location>
</feature>
<dbReference type="NCBIfam" id="TIGR00067">
    <property type="entry name" value="glut_race"/>
    <property type="match status" value="1"/>
</dbReference>
<dbReference type="InterPro" id="IPR015942">
    <property type="entry name" value="Asp/Glu/hydantoin_racemase"/>
</dbReference>
<feature type="binding site" evidence="7">
    <location>
        <begin position="196"/>
        <end position="197"/>
    </location>
    <ligand>
        <name>substrate</name>
    </ligand>
</feature>
<keyword evidence="6 7" id="KW-0961">Cell wall biogenesis/degradation</keyword>
<evidence type="ECO:0000313" key="9">
    <source>
        <dbReference type="EMBL" id="CED90331.1"/>
    </source>
</evidence>
<dbReference type="InterPro" id="IPR018187">
    <property type="entry name" value="Asp/Glu_racemase_AS_1"/>
</dbReference>
<protein>
    <recommendedName>
        <fullName evidence="2 7">Glutamate racemase</fullName>
        <ecNumber evidence="2 7">5.1.1.3</ecNumber>
    </recommendedName>
</protein>
<dbReference type="GO" id="GO:0009252">
    <property type="term" value="P:peptidoglycan biosynthetic process"/>
    <property type="evidence" value="ECO:0007669"/>
    <property type="project" value="UniProtKB-UniRule"/>
</dbReference>
<feature type="active site" description="Proton donor/acceptor" evidence="7">
    <location>
        <position position="81"/>
    </location>
</feature>
<dbReference type="GO" id="GO:0071555">
    <property type="term" value="P:cell wall organization"/>
    <property type="evidence" value="ECO:0007669"/>
    <property type="project" value="UniProtKB-KW"/>
</dbReference>
<dbReference type="GO" id="GO:0008881">
    <property type="term" value="F:glutamate racemase activity"/>
    <property type="evidence" value="ECO:0007669"/>
    <property type="project" value="UniProtKB-UniRule"/>
</dbReference>
<dbReference type="InterPro" id="IPR033134">
    <property type="entry name" value="Asp/Glu_racemase_AS_2"/>
</dbReference>
<evidence type="ECO:0000256" key="4">
    <source>
        <dbReference type="ARBA" id="ARBA00022984"/>
    </source>
</evidence>